<gene>
    <name evidence="5" type="ORF">D0Y50_01930</name>
</gene>
<dbReference type="Proteomes" id="UP000262073">
    <property type="component" value="Chromosome"/>
</dbReference>
<dbReference type="AlphaFoldDB" id="A0A346NI81"/>
<keyword evidence="6" id="KW-1185">Reference proteome</keyword>
<reference evidence="5 6" key="1">
    <citation type="submission" date="2018-08" db="EMBL/GenBank/DDBJ databases">
        <title>Salinimonas sediminis sp. nov., a piezophilic bacterium isolated from a deep-sea sediment sample from the New Britain Trench.</title>
        <authorList>
            <person name="Cao J."/>
        </authorList>
    </citation>
    <scope>NUCLEOTIDE SEQUENCE [LARGE SCALE GENOMIC DNA]</scope>
    <source>
        <strain evidence="5 6">N102</strain>
    </source>
</reference>
<evidence type="ECO:0000256" key="2">
    <source>
        <dbReference type="ARBA" id="ARBA00022737"/>
    </source>
</evidence>
<dbReference type="InterPro" id="IPR011990">
    <property type="entry name" value="TPR-like_helical_dom_sf"/>
</dbReference>
<feature type="repeat" description="TPR" evidence="4">
    <location>
        <begin position="38"/>
        <end position="71"/>
    </location>
</feature>
<dbReference type="SUPFAM" id="SSF48452">
    <property type="entry name" value="TPR-like"/>
    <property type="match status" value="1"/>
</dbReference>
<evidence type="ECO:0000313" key="6">
    <source>
        <dbReference type="Proteomes" id="UP000262073"/>
    </source>
</evidence>
<dbReference type="InterPro" id="IPR019734">
    <property type="entry name" value="TPR_rpt"/>
</dbReference>
<sequence>MTTLQTLFKQAIEAINQRNYVEAHQHLVTVIRQYGEQSRAYFLLGIVHIELAQINKAITLLHKALGLETNPRINVYLTKCYALQGNMNEALHYAAQAPVSELNAPLDLDTMGVALSRVGLHDQALAYFARALELDSRQPQFYYNYGVSAKFAGQFARARQAFTQAIELNPDFYQAHFALTDLGRPVTKTNNISRLLQVKARLQTKGHPPDPDAALHIGHALSKEYEAQGEFNKAFTALAQAKQVKKDQLADTHTTFDALFTHLRQMPPEVLQTTSSHASQPLFVMGMPRSGTTLVERILSHHSKVVSGGELQDFGVAVKQLTATPSAQVLDLATLEQASQIDPDVLGAQYLARTQFLMQPGAYHLVDKLPFNFFYLPHILRALPQAKIVCLLRDPLDTCIGNYRQLFSIHSPYYAYAYDLLAIGRVYQQFYDLVHHWQRLAPSSIRLQSYEKLVTQPMEESRALLDFCGLAWEPQCVQVERNLAPVSTASKVQVREAINTRSIGRWKHYAAHLNELKVQLGIAR</sequence>
<dbReference type="InterPro" id="IPR026634">
    <property type="entry name" value="TPST-like"/>
</dbReference>
<dbReference type="InterPro" id="IPR027417">
    <property type="entry name" value="P-loop_NTPase"/>
</dbReference>
<keyword evidence="1 5" id="KW-0808">Transferase</keyword>
<keyword evidence="3 4" id="KW-0802">TPR repeat</keyword>
<dbReference type="EMBL" id="CP031769">
    <property type="protein sequence ID" value="AXR05238.1"/>
    <property type="molecule type" value="Genomic_DNA"/>
</dbReference>
<evidence type="ECO:0000256" key="4">
    <source>
        <dbReference type="PROSITE-ProRule" id="PRU00339"/>
    </source>
</evidence>
<dbReference type="Gene3D" id="1.25.40.10">
    <property type="entry name" value="Tetratricopeptide repeat domain"/>
    <property type="match status" value="2"/>
</dbReference>
<name>A0A346NI81_9ALTE</name>
<dbReference type="PANTHER" id="PTHR12788">
    <property type="entry name" value="PROTEIN-TYROSINE SULFOTRANSFERASE 2"/>
    <property type="match status" value="1"/>
</dbReference>
<dbReference type="KEGG" id="salm:D0Y50_01930"/>
<feature type="repeat" description="TPR" evidence="4">
    <location>
        <begin position="139"/>
        <end position="172"/>
    </location>
</feature>
<keyword evidence="2" id="KW-0677">Repeat</keyword>
<evidence type="ECO:0000256" key="3">
    <source>
        <dbReference type="ARBA" id="ARBA00022803"/>
    </source>
</evidence>
<dbReference type="Gene3D" id="3.40.50.300">
    <property type="entry name" value="P-loop containing nucleotide triphosphate hydrolases"/>
    <property type="match status" value="1"/>
</dbReference>
<evidence type="ECO:0000313" key="5">
    <source>
        <dbReference type="EMBL" id="AXR05238.1"/>
    </source>
</evidence>
<dbReference type="GO" id="GO:0008476">
    <property type="term" value="F:protein-tyrosine sulfotransferase activity"/>
    <property type="evidence" value="ECO:0007669"/>
    <property type="project" value="InterPro"/>
</dbReference>
<dbReference type="RefSeq" id="WP_117315236.1">
    <property type="nucleotide sequence ID" value="NZ_CP031769.1"/>
</dbReference>
<proteinExistence type="predicted"/>
<dbReference type="PROSITE" id="PS50005">
    <property type="entry name" value="TPR"/>
    <property type="match status" value="3"/>
</dbReference>
<protein>
    <submittedName>
        <fullName evidence="5">Sulfotransferase family protein</fullName>
    </submittedName>
</protein>
<dbReference type="Pfam" id="PF07719">
    <property type="entry name" value="TPR_2"/>
    <property type="match status" value="1"/>
</dbReference>
<feature type="repeat" description="TPR" evidence="4">
    <location>
        <begin position="105"/>
        <end position="138"/>
    </location>
</feature>
<evidence type="ECO:0000256" key="1">
    <source>
        <dbReference type="ARBA" id="ARBA00022679"/>
    </source>
</evidence>
<accession>A0A346NI81</accession>
<organism evidence="5 6">
    <name type="scientific">Salinimonas sediminis</name>
    <dbReference type="NCBI Taxonomy" id="2303538"/>
    <lineage>
        <taxon>Bacteria</taxon>
        <taxon>Pseudomonadati</taxon>
        <taxon>Pseudomonadota</taxon>
        <taxon>Gammaproteobacteria</taxon>
        <taxon>Alteromonadales</taxon>
        <taxon>Alteromonadaceae</taxon>
        <taxon>Alteromonas/Salinimonas group</taxon>
        <taxon>Salinimonas</taxon>
    </lineage>
</organism>
<dbReference type="SMART" id="SM00028">
    <property type="entry name" value="TPR"/>
    <property type="match status" value="3"/>
</dbReference>
<dbReference type="Pfam" id="PF13181">
    <property type="entry name" value="TPR_8"/>
    <property type="match status" value="1"/>
</dbReference>
<dbReference type="OrthoDB" id="9815894at2"/>
<dbReference type="Pfam" id="PF13469">
    <property type="entry name" value="Sulfotransfer_3"/>
    <property type="match status" value="1"/>
</dbReference>
<dbReference type="PANTHER" id="PTHR12788:SF10">
    <property type="entry name" value="PROTEIN-TYROSINE SULFOTRANSFERASE"/>
    <property type="match status" value="1"/>
</dbReference>
<dbReference type="InterPro" id="IPR013105">
    <property type="entry name" value="TPR_2"/>
</dbReference>
<dbReference type="SUPFAM" id="SSF52540">
    <property type="entry name" value="P-loop containing nucleoside triphosphate hydrolases"/>
    <property type="match status" value="1"/>
</dbReference>